<protein>
    <submittedName>
        <fullName evidence="1">Uncharacterized protein</fullName>
    </submittedName>
</protein>
<sequence>MAILLSTPNLRAWYDESWTKRESDTTIFWQAVFNEHFPAGQYLFAIQVPSVSSEKRANGALFRRVVGQPRQIVMLWLEAKHAHEVAEAVDEEVLDAATLYFNGLLDDDTTDEVFVMSAIGPTFRLWLVKKDASLEPFHGNAKQNDKPQYLDAKTEAASTVFFDMVPTVLGKE</sequence>
<dbReference type="Proteomes" id="UP000770015">
    <property type="component" value="Unassembled WGS sequence"/>
</dbReference>
<reference evidence="1" key="1">
    <citation type="journal article" date="2021" name="Nat. Commun.">
        <title>Genetic determinants of endophytism in the Arabidopsis root mycobiome.</title>
        <authorList>
            <person name="Mesny F."/>
            <person name="Miyauchi S."/>
            <person name="Thiergart T."/>
            <person name="Pickel B."/>
            <person name="Atanasova L."/>
            <person name="Karlsson M."/>
            <person name="Huettel B."/>
            <person name="Barry K.W."/>
            <person name="Haridas S."/>
            <person name="Chen C."/>
            <person name="Bauer D."/>
            <person name="Andreopoulos W."/>
            <person name="Pangilinan J."/>
            <person name="LaButti K."/>
            <person name="Riley R."/>
            <person name="Lipzen A."/>
            <person name="Clum A."/>
            <person name="Drula E."/>
            <person name="Henrissat B."/>
            <person name="Kohler A."/>
            <person name="Grigoriev I.V."/>
            <person name="Martin F.M."/>
            <person name="Hacquard S."/>
        </authorList>
    </citation>
    <scope>NUCLEOTIDE SEQUENCE</scope>
    <source>
        <strain evidence="1">MPI-SDFR-AT-0117</strain>
    </source>
</reference>
<proteinExistence type="predicted"/>
<organism evidence="1 2">
    <name type="scientific">Plectosphaerella plurivora</name>
    <dbReference type="NCBI Taxonomy" id="936078"/>
    <lineage>
        <taxon>Eukaryota</taxon>
        <taxon>Fungi</taxon>
        <taxon>Dikarya</taxon>
        <taxon>Ascomycota</taxon>
        <taxon>Pezizomycotina</taxon>
        <taxon>Sordariomycetes</taxon>
        <taxon>Hypocreomycetidae</taxon>
        <taxon>Glomerellales</taxon>
        <taxon>Plectosphaerellaceae</taxon>
        <taxon>Plectosphaerella</taxon>
    </lineage>
</organism>
<evidence type="ECO:0000313" key="1">
    <source>
        <dbReference type="EMBL" id="KAH6689137.1"/>
    </source>
</evidence>
<comment type="caution">
    <text evidence="1">The sequence shown here is derived from an EMBL/GenBank/DDBJ whole genome shotgun (WGS) entry which is preliminary data.</text>
</comment>
<dbReference type="AlphaFoldDB" id="A0A9P9AC95"/>
<name>A0A9P9AC95_9PEZI</name>
<evidence type="ECO:0000313" key="2">
    <source>
        <dbReference type="Proteomes" id="UP000770015"/>
    </source>
</evidence>
<accession>A0A9P9AC95</accession>
<gene>
    <name evidence="1" type="ORF">F5X68DRAFT_189871</name>
</gene>
<keyword evidence="2" id="KW-1185">Reference proteome</keyword>
<dbReference type="EMBL" id="JAGSXJ010000008">
    <property type="protein sequence ID" value="KAH6689137.1"/>
    <property type="molecule type" value="Genomic_DNA"/>
</dbReference>